<dbReference type="Pfam" id="PF13508">
    <property type="entry name" value="Acetyltransf_7"/>
    <property type="match status" value="1"/>
</dbReference>
<feature type="domain" description="N-acetyltransferase" evidence="1">
    <location>
        <begin position="25"/>
        <end position="201"/>
    </location>
</feature>
<dbReference type="InterPro" id="IPR016181">
    <property type="entry name" value="Acyl_CoA_acyltransferase"/>
</dbReference>
<dbReference type="CDD" id="cd04301">
    <property type="entry name" value="NAT_SF"/>
    <property type="match status" value="1"/>
</dbReference>
<name>W3XGV9_PESFW</name>
<dbReference type="KEGG" id="pfy:PFICI_03348"/>
<dbReference type="Gene3D" id="3.40.630.30">
    <property type="match status" value="1"/>
</dbReference>
<dbReference type="EMBL" id="KI912110">
    <property type="protein sequence ID" value="ETS85323.1"/>
    <property type="molecule type" value="Genomic_DNA"/>
</dbReference>
<keyword evidence="3" id="KW-1185">Reference proteome</keyword>
<evidence type="ECO:0000313" key="3">
    <source>
        <dbReference type="Proteomes" id="UP000030651"/>
    </source>
</evidence>
<dbReference type="OMA" id="LSKAPWD"/>
<reference evidence="3" key="1">
    <citation type="journal article" date="2015" name="BMC Genomics">
        <title>Genomic and transcriptomic analysis of the endophytic fungus Pestalotiopsis fici reveals its lifestyle and high potential for synthesis of natural products.</title>
        <authorList>
            <person name="Wang X."/>
            <person name="Zhang X."/>
            <person name="Liu L."/>
            <person name="Xiang M."/>
            <person name="Wang W."/>
            <person name="Sun X."/>
            <person name="Che Y."/>
            <person name="Guo L."/>
            <person name="Liu G."/>
            <person name="Guo L."/>
            <person name="Wang C."/>
            <person name="Yin W.B."/>
            <person name="Stadler M."/>
            <person name="Zhang X."/>
            <person name="Liu X."/>
        </authorList>
    </citation>
    <scope>NUCLEOTIDE SEQUENCE [LARGE SCALE GENOMIC DNA]</scope>
    <source>
        <strain evidence="3">W106-1 / CGMCC3.15140</strain>
    </source>
</reference>
<dbReference type="GO" id="GO:0016747">
    <property type="term" value="F:acyltransferase activity, transferring groups other than amino-acyl groups"/>
    <property type="evidence" value="ECO:0007669"/>
    <property type="project" value="InterPro"/>
</dbReference>
<dbReference type="RefSeq" id="XP_007830120.1">
    <property type="nucleotide sequence ID" value="XM_007831929.1"/>
</dbReference>
<gene>
    <name evidence="2" type="ORF">PFICI_03348</name>
</gene>
<evidence type="ECO:0000313" key="2">
    <source>
        <dbReference type="EMBL" id="ETS85323.1"/>
    </source>
</evidence>
<evidence type="ECO:0000259" key="1">
    <source>
        <dbReference type="PROSITE" id="PS51186"/>
    </source>
</evidence>
<dbReference type="OrthoDB" id="41532at2759"/>
<dbReference type="HOGENOM" id="CLU_013985_6_1_1"/>
<dbReference type="eggNOG" id="ENOG502SGYQ">
    <property type="taxonomic scope" value="Eukaryota"/>
</dbReference>
<dbReference type="AlphaFoldDB" id="W3XGV9"/>
<dbReference type="PROSITE" id="PS51186">
    <property type="entry name" value="GNAT"/>
    <property type="match status" value="1"/>
</dbReference>
<protein>
    <recommendedName>
        <fullName evidence="1">N-acetyltransferase domain-containing protein</fullName>
    </recommendedName>
</protein>
<accession>W3XGV9</accession>
<organism evidence="2 3">
    <name type="scientific">Pestalotiopsis fici (strain W106-1 / CGMCC3.15140)</name>
    <dbReference type="NCBI Taxonomy" id="1229662"/>
    <lineage>
        <taxon>Eukaryota</taxon>
        <taxon>Fungi</taxon>
        <taxon>Dikarya</taxon>
        <taxon>Ascomycota</taxon>
        <taxon>Pezizomycotina</taxon>
        <taxon>Sordariomycetes</taxon>
        <taxon>Xylariomycetidae</taxon>
        <taxon>Amphisphaeriales</taxon>
        <taxon>Sporocadaceae</taxon>
        <taxon>Pestalotiopsis</taxon>
    </lineage>
</organism>
<proteinExistence type="predicted"/>
<sequence length="232" mass="26086">MDYTFFRIIQNDPDIMSLAHRYKTLRLQGLQQSPSAFSSTHEIESQFSDGFWASRLQAKGRETFICATQSGDWVVQVTLRGPLSVEDYRLPPAAGQPDVLPSDIEEKWQMLSLYTLPDYRGKSLGKRLCRAAFAYLVSLERAQSKVRVRIMVKPENTATLHLYKSLGFEDAGRCTLEEALRANGDSELLPHGDLPEKYTTRTGLIMDLSLNREPLSSVEGSYSPVSSKKVCS</sequence>
<dbReference type="Proteomes" id="UP000030651">
    <property type="component" value="Unassembled WGS sequence"/>
</dbReference>
<dbReference type="SUPFAM" id="SSF55729">
    <property type="entry name" value="Acyl-CoA N-acyltransferases (Nat)"/>
    <property type="match status" value="1"/>
</dbReference>
<dbReference type="GeneID" id="19268361"/>
<dbReference type="InterPro" id="IPR000182">
    <property type="entry name" value="GNAT_dom"/>
</dbReference>
<dbReference type="InParanoid" id="W3XGV9"/>